<keyword evidence="1" id="KW-0472">Membrane</keyword>
<dbReference type="Proteomes" id="UP000000457">
    <property type="component" value="Segment"/>
</dbReference>
<keyword evidence="3" id="KW-1185">Reference proteome</keyword>
<evidence type="ECO:0000313" key="3">
    <source>
        <dbReference type="Proteomes" id="UP000000457"/>
    </source>
</evidence>
<dbReference type="EMBL" id="JN882285">
    <property type="protein sequence ID" value="AFC21983.1"/>
    <property type="molecule type" value="Genomic_DNA"/>
</dbReference>
<dbReference type="GeneID" id="13994274"/>
<accession>K4F7C6</accession>
<feature type="transmembrane region" description="Helical" evidence="1">
    <location>
        <begin position="42"/>
        <end position="67"/>
    </location>
</feature>
<dbReference type="KEGG" id="vg:13994274"/>
<organism evidence="2 3">
    <name type="scientific">Cronobacter phage vB_CsaM_GAP32</name>
    <dbReference type="NCBI Taxonomy" id="1141136"/>
    <lineage>
        <taxon>Viruses</taxon>
        <taxon>Duplodnaviria</taxon>
        <taxon>Heunggongvirae</taxon>
        <taxon>Uroviricota</taxon>
        <taxon>Caudoviricetes</taxon>
        <taxon>Mimasvirus</taxon>
        <taxon>Mimasvirus GAP32</taxon>
    </lineage>
</organism>
<feature type="transmembrane region" description="Helical" evidence="1">
    <location>
        <begin position="6"/>
        <end position="30"/>
    </location>
</feature>
<dbReference type="RefSeq" id="YP_006987638.1">
    <property type="nucleotide sequence ID" value="NC_019401.1"/>
</dbReference>
<proteinExistence type="predicted"/>
<evidence type="ECO:0000256" key="1">
    <source>
        <dbReference type="SAM" id="Phobius"/>
    </source>
</evidence>
<feature type="transmembrane region" description="Helical" evidence="1">
    <location>
        <begin position="79"/>
        <end position="106"/>
    </location>
</feature>
<gene>
    <name evidence="2" type="ORF">GAP32_523</name>
</gene>
<sequence>MIDIFVYTNAIIWFVGGVVLLVGNLTYANYYTKIKSSSMEAFWMVYTIAVGLALFNFLIAFTVNHFAEASVPQKPSASYYGMAILAGESVIIYFVLSCMMLISGFIKLKQYFGRKRNKI</sequence>
<reference evidence="2 3" key="1">
    <citation type="journal article" date="2014" name="Virology">
        <title>Supersize me: Cronobacter sakazakii phage GAP32.</title>
        <authorList>
            <person name="Abbasifar R."/>
            <person name="Griffiths M.W."/>
            <person name="Sabour P.M."/>
            <person name="Ackermann H.-W."/>
            <person name="Vandersteegen K."/>
            <person name="Lavigne R."/>
            <person name="Noben J.-P."/>
            <person name="Villa A.A."/>
            <person name="Abbasifar A."/>
            <person name="Nash J.H.E."/>
            <person name="Kropinski A.M."/>
        </authorList>
    </citation>
    <scope>NUCLEOTIDE SEQUENCE [LARGE SCALE GENOMIC DNA]</scope>
    <source>
        <strain evidence="2">GAP-32</strain>
    </source>
</reference>
<name>K4F7C6_9CAUD</name>
<keyword evidence="1" id="KW-1133">Transmembrane helix</keyword>
<keyword evidence="1" id="KW-0812">Transmembrane</keyword>
<protein>
    <submittedName>
        <fullName evidence="2">Putative membrane protein</fullName>
    </submittedName>
</protein>
<evidence type="ECO:0000313" key="2">
    <source>
        <dbReference type="EMBL" id="AFC21983.1"/>
    </source>
</evidence>